<reference evidence="2" key="1">
    <citation type="journal article" date="2020" name="mSystems">
        <title>Genome- and Community-Level Interaction Insights into Carbon Utilization and Element Cycling Functions of Hydrothermarchaeota in Hydrothermal Sediment.</title>
        <authorList>
            <person name="Zhou Z."/>
            <person name="Liu Y."/>
            <person name="Xu W."/>
            <person name="Pan J."/>
            <person name="Luo Z.H."/>
            <person name="Li M."/>
        </authorList>
    </citation>
    <scope>NUCLEOTIDE SEQUENCE [LARGE SCALE GENOMIC DNA]</scope>
    <source>
        <strain evidence="2">SpSt-732</strain>
    </source>
</reference>
<keyword evidence="1" id="KW-0472">Membrane</keyword>
<evidence type="ECO:0000313" key="2">
    <source>
        <dbReference type="EMBL" id="HGI87949.1"/>
    </source>
</evidence>
<keyword evidence="1" id="KW-0812">Transmembrane</keyword>
<gene>
    <name evidence="2" type="ORF">ENV14_06145</name>
</gene>
<feature type="transmembrane region" description="Helical" evidence="1">
    <location>
        <begin position="81"/>
        <end position="103"/>
    </location>
</feature>
<comment type="caution">
    <text evidence="2">The sequence shown here is derived from an EMBL/GenBank/DDBJ whole genome shotgun (WGS) entry which is preliminary data.</text>
</comment>
<keyword evidence="1" id="KW-1133">Transmembrane helix</keyword>
<name>A0A7C4FHJ7_9CREN</name>
<evidence type="ECO:0000256" key="1">
    <source>
        <dbReference type="SAM" id="Phobius"/>
    </source>
</evidence>
<feature type="transmembrane region" description="Helical" evidence="1">
    <location>
        <begin position="12"/>
        <end position="34"/>
    </location>
</feature>
<feature type="transmembrane region" description="Helical" evidence="1">
    <location>
        <begin position="109"/>
        <end position="129"/>
    </location>
</feature>
<protein>
    <submittedName>
        <fullName evidence="2">Uncharacterized protein</fullName>
    </submittedName>
</protein>
<organism evidence="2">
    <name type="scientific">Ignisphaera aggregans</name>
    <dbReference type="NCBI Taxonomy" id="334771"/>
    <lineage>
        <taxon>Archaea</taxon>
        <taxon>Thermoproteota</taxon>
        <taxon>Thermoprotei</taxon>
        <taxon>Desulfurococcales</taxon>
        <taxon>Desulfurococcaceae</taxon>
        <taxon>Ignisphaera</taxon>
    </lineage>
</organism>
<accession>A0A7C4FHJ7</accession>
<dbReference type="EMBL" id="DTFF01000049">
    <property type="protein sequence ID" value="HGI87949.1"/>
    <property type="molecule type" value="Genomic_DNA"/>
</dbReference>
<feature type="transmembrane region" description="Helical" evidence="1">
    <location>
        <begin position="40"/>
        <end position="60"/>
    </location>
</feature>
<proteinExistence type="predicted"/>
<dbReference type="AlphaFoldDB" id="A0A7C4FHJ7"/>
<sequence length="132" mass="15076">MHYKILVKTVKYSVTRSGFSYVLLYAFSLVLYLIVCFSNVTLLVSLILSVIMLYTSILSDKPSIAQMINAYNIVGLRRKEVALSFCIFTYTRILVISIAYLIAYPSPTTISYFFILSNVLVALIFHFSFRRG</sequence>